<evidence type="ECO:0000256" key="1">
    <source>
        <dbReference type="ARBA" id="ARBA00022553"/>
    </source>
</evidence>
<keyword evidence="3" id="KW-0472">Membrane</keyword>
<dbReference type="PANTHER" id="PTHR44591">
    <property type="entry name" value="STRESS RESPONSE REGULATOR PROTEIN 1"/>
    <property type="match status" value="1"/>
</dbReference>
<organism evidence="5 6">
    <name type="scientific">Chitinophaga barathri</name>
    <dbReference type="NCBI Taxonomy" id="1647451"/>
    <lineage>
        <taxon>Bacteria</taxon>
        <taxon>Pseudomonadati</taxon>
        <taxon>Bacteroidota</taxon>
        <taxon>Chitinophagia</taxon>
        <taxon>Chitinophagales</taxon>
        <taxon>Chitinophagaceae</taxon>
        <taxon>Chitinophaga</taxon>
    </lineage>
</organism>
<feature type="modified residue" description="4-aspartylphosphate" evidence="2">
    <location>
        <position position="52"/>
    </location>
</feature>
<gene>
    <name evidence="5" type="ORF">EG028_15570</name>
</gene>
<keyword evidence="1 2" id="KW-0597">Phosphoprotein</keyword>
<protein>
    <submittedName>
        <fullName evidence="5">Response regulator</fullName>
    </submittedName>
</protein>
<name>A0A3N4M8U2_9BACT</name>
<evidence type="ECO:0000313" key="6">
    <source>
        <dbReference type="Proteomes" id="UP000279089"/>
    </source>
</evidence>
<feature type="transmembrane region" description="Helical" evidence="3">
    <location>
        <begin position="76"/>
        <end position="97"/>
    </location>
</feature>
<dbReference type="OrthoDB" id="9789181at2"/>
<evidence type="ECO:0000259" key="4">
    <source>
        <dbReference type="PROSITE" id="PS50110"/>
    </source>
</evidence>
<dbReference type="Gene3D" id="3.40.50.2300">
    <property type="match status" value="1"/>
</dbReference>
<dbReference type="InterPro" id="IPR050595">
    <property type="entry name" value="Bact_response_regulator"/>
</dbReference>
<sequence length="122" mass="13873">MKRILVIVDDLLMIHVIELIIHKEGYDADLAYNGKEATLLLHTHDYDLVIADLKLPFPHLRELATVLERKKQLRPFPILVIIPAAFLTGSVSSWFGIDADETVIRPFCPFELTGTINRLLGR</sequence>
<dbReference type="GO" id="GO:0000160">
    <property type="term" value="P:phosphorelay signal transduction system"/>
    <property type="evidence" value="ECO:0007669"/>
    <property type="project" value="InterPro"/>
</dbReference>
<dbReference type="RefSeq" id="WP_120517448.1">
    <property type="nucleotide sequence ID" value="NZ_QXZY01000009.1"/>
</dbReference>
<comment type="caution">
    <text evidence="5">The sequence shown here is derived from an EMBL/GenBank/DDBJ whole genome shotgun (WGS) entry which is preliminary data.</text>
</comment>
<evidence type="ECO:0000256" key="2">
    <source>
        <dbReference type="PROSITE-ProRule" id="PRU00169"/>
    </source>
</evidence>
<keyword evidence="3" id="KW-1133">Transmembrane helix</keyword>
<proteinExistence type="predicted"/>
<dbReference type="InterPro" id="IPR011006">
    <property type="entry name" value="CheY-like_superfamily"/>
</dbReference>
<keyword evidence="6" id="KW-1185">Reference proteome</keyword>
<feature type="domain" description="Response regulatory" evidence="4">
    <location>
        <begin position="3"/>
        <end position="120"/>
    </location>
</feature>
<dbReference type="SUPFAM" id="SSF52172">
    <property type="entry name" value="CheY-like"/>
    <property type="match status" value="1"/>
</dbReference>
<keyword evidence="3" id="KW-0812">Transmembrane</keyword>
<dbReference type="EMBL" id="RMBX01000008">
    <property type="protein sequence ID" value="RPD40074.1"/>
    <property type="molecule type" value="Genomic_DNA"/>
</dbReference>
<evidence type="ECO:0000313" key="5">
    <source>
        <dbReference type="EMBL" id="RPD40074.1"/>
    </source>
</evidence>
<dbReference type="PROSITE" id="PS50110">
    <property type="entry name" value="RESPONSE_REGULATORY"/>
    <property type="match status" value="1"/>
</dbReference>
<dbReference type="Pfam" id="PF00072">
    <property type="entry name" value="Response_reg"/>
    <property type="match status" value="1"/>
</dbReference>
<reference evidence="6" key="1">
    <citation type="submission" date="2018-11" db="EMBL/GenBank/DDBJ databases">
        <title>Chitinophaga lutea sp.nov., isolate from arsenic contaminated soil.</title>
        <authorList>
            <person name="Zong Y."/>
        </authorList>
    </citation>
    <scope>NUCLEOTIDE SEQUENCE [LARGE SCALE GENOMIC DNA]</scope>
    <source>
        <strain evidence="6">YLT18</strain>
    </source>
</reference>
<dbReference type="PANTHER" id="PTHR44591:SF3">
    <property type="entry name" value="RESPONSE REGULATORY DOMAIN-CONTAINING PROTEIN"/>
    <property type="match status" value="1"/>
</dbReference>
<accession>A0A3N4M8U2</accession>
<evidence type="ECO:0000256" key="3">
    <source>
        <dbReference type="SAM" id="Phobius"/>
    </source>
</evidence>
<dbReference type="InterPro" id="IPR001789">
    <property type="entry name" value="Sig_transdc_resp-reg_receiver"/>
</dbReference>
<dbReference type="AlphaFoldDB" id="A0A3N4M8U2"/>
<dbReference type="Proteomes" id="UP000279089">
    <property type="component" value="Unassembled WGS sequence"/>
</dbReference>